<dbReference type="GO" id="GO:0006865">
    <property type="term" value="P:amino acid transport"/>
    <property type="evidence" value="ECO:0007669"/>
    <property type="project" value="UniProtKB-KW"/>
</dbReference>
<protein>
    <submittedName>
        <fullName evidence="6">Branched-chain amino acid transport system substrate-binding protein</fullName>
    </submittedName>
</protein>
<accession>A0A1H4RU76</accession>
<dbReference type="AlphaFoldDB" id="A0A1H4RU76"/>
<dbReference type="OrthoDB" id="9768099at2"/>
<dbReference type="InterPro" id="IPR000709">
    <property type="entry name" value="Leu_Ile_Val-bd"/>
</dbReference>
<evidence type="ECO:0000256" key="2">
    <source>
        <dbReference type="ARBA" id="ARBA00022448"/>
    </source>
</evidence>
<dbReference type="Pfam" id="PF13458">
    <property type="entry name" value="Peripla_BP_6"/>
    <property type="match status" value="1"/>
</dbReference>
<sequence>MSYACTPITGLCRRVVLQGALAILIGSVPLAERAQAAEPIKIGLVTALSGQSARAGEALTRGATIAIEEINAKGGVLGRPLELVRRDDESNPAKGLTAARELIQREKVAVLLGGLDTPVQLAIVPFVNNVKMPFVVPWAAGTNITQNGAASNYVFRVSAMDDEVDKAIVAFAGKTFAAKKPGLILVNNPWGESNEHGLRAALKAAGIEPAGVEKFEANDVDVVAQLSRLKQAGADSLFLVGNVGPSSQVVKSLDRMGWAPPIVSHWGPAGGRFTELAGPSAESVVFVQTYSFFGNLSPVGKRVLAELQAKYPDIKGPADVTPAVGFANAYDSVLVIAGAIQKAGSTDPTAIRDGFYGIDRLEGLIKTYEKPFAQDKHDALTAQDYIWAHFEDNHILPFKN</sequence>
<dbReference type="PANTHER" id="PTHR30483:SF6">
    <property type="entry name" value="PERIPLASMIC BINDING PROTEIN OF ABC TRANSPORTER FOR NATURAL AMINO ACIDS"/>
    <property type="match status" value="1"/>
</dbReference>
<organism evidence="6 7">
    <name type="scientific">Bradyrhizobium erythrophlei</name>
    <dbReference type="NCBI Taxonomy" id="1437360"/>
    <lineage>
        <taxon>Bacteria</taxon>
        <taxon>Pseudomonadati</taxon>
        <taxon>Pseudomonadota</taxon>
        <taxon>Alphaproteobacteria</taxon>
        <taxon>Hyphomicrobiales</taxon>
        <taxon>Nitrobacteraceae</taxon>
        <taxon>Bradyrhizobium</taxon>
    </lineage>
</organism>
<dbReference type="EMBL" id="FNTH01000001">
    <property type="protein sequence ID" value="SEC35409.1"/>
    <property type="molecule type" value="Genomic_DNA"/>
</dbReference>
<evidence type="ECO:0000259" key="5">
    <source>
        <dbReference type="Pfam" id="PF13458"/>
    </source>
</evidence>
<proteinExistence type="inferred from homology"/>
<gene>
    <name evidence="6" type="ORF">SAMN05444164_1632</name>
</gene>
<evidence type="ECO:0000313" key="7">
    <source>
        <dbReference type="Proteomes" id="UP000198992"/>
    </source>
</evidence>
<dbReference type="PRINTS" id="PR00337">
    <property type="entry name" value="LEUILEVALBP"/>
</dbReference>
<keyword evidence="4" id="KW-0029">Amino-acid transport</keyword>
<comment type="similarity">
    <text evidence="1">Belongs to the leucine-binding protein family.</text>
</comment>
<dbReference type="Proteomes" id="UP000198992">
    <property type="component" value="Unassembled WGS sequence"/>
</dbReference>
<dbReference type="Gene3D" id="3.40.50.2300">
    <property type="match status" value="2"/>
</dbReference>
<feature type="domain" description="Leucine-binding protein" evidence="5">
    <location>
        <begin position="39"/>
        <end position="367"/>
    </location>
</feature>
<evidence type="ECO:0000256" key="3">
    <source>
        <dbReference type="ARBA" id="ARBA00022729"/>
    </source>
</evidence>
<dbReference type="CDD" id="cd19979">
    <property type="entry name" value="PBP1_ABC_ligand_binding-like"/>
    <property type="match status" value="1"/>
</dbReference>
<name>A0A1H4RU76_9BRAD</name>
<dbReference type="PANTHER" id="PTHR30483">
    <property type="entry name" value="LEUCINE-SPECIFIC-BINDING PROTEIN"/>
    <property type="match status" value="1"/>
</dbReference>
<dbReference type="RefSeq" id="WP_092115054.1">
    <property type="nucleotide sequence ID" value="NZ_FNTH01000001.1"/>
</dbReference>
<dbReference type="SUPFAM" id="SSF53822">
    <property type="entry name" value="Periplasmic binding protein-like I"/>
    <property type="match status" value="1"/>
</dbReference>
<dbReference type="InterPro" id="IPR051010">
    <property type="entry name" value="BCAA_transport"/>
</dbReference>
<evidence type="ECO:0000256" key="4">
    <source>
        <dbReference type="ARBA" id="ARBA00022970"/>
    </source>
</evidence>
<keyword evidence="3" id="KW-0732">Signal</keyword>
<dbReference type="InterPro" id="IPR028082">
    <property type="entry name" value="Peripla_BP_I"/>
</dbReference>
<keyword evidence="2" id="KW-0813">Transport</keyword>
<reference evidence="6 7" key="1">
    <citation type="submission" date="2016-10" db="EMBL/GenBank/DDBJ databases">
        <authorList>
            <person name="de Groot N.N."/>
        </authorList>
    </citation>
    <scope>NUCLEOTIDE SEQUENCE [LARGE SCALE GENOMIC DNA]</scope>
    <source>
        <strain evidence="6 7">MT12</strain>
    </source>
</reference>
<evidence type="ECO:0000313" key="6">
    <source>
        <dbReference type="EMBL" id="SEC35409.1"/>
    </source>
</evidence>
<dbReference type="InterPro" id="IPR028081">
    <property type="entry name" value="Leu-bd"/>
</dbReference>
<evidence type="ECO:0000256" key="1">
    <source>
        <dbReference type="ARBA" id="ARBA00010062"/>
    </source>
</evidence>